<dbReference type="InterPro" id="IPR013083">
    <property type="entry name" value="Znf_RING/FYVE/PHD"/>
</dbReference>
<dbReference type="SUPFAM" id="SSF54695">
    <property type="entry name" value="POZ domain"/>
    <property type="match status" value="1"/>
</dbReference>
<keyword evidence="7" id="KW-1185">Reference proteome</keyword>
<evidence type="ECO:0000313" key="7">
    <source>
        <dbReference type="Proteomes" id="UP000214365"/>
    </source>
</evidence>
<evidence type="ECO:0000256" key="1">
    <source>
        <dbReference type="ARBA" id="ARBA00022723"/>
    </source>
</evidence>
<gene>
    <name evidence="6" type="ORF">UA08_09492</name>
</gene>
<evidence type="ECO:0000256" key="3">
    <source>
        <dbReference type="ARBA" id="ARBA00022833"/>
    </source>
</evidence>
<feature type="region of interest" description="Disordered" evidence="5">
    <location>
        <begin position="32"/>
        <end position="72"/>
    </location>
</feature>
<keyword evidence="3" id="KW-0862">Zinc</keyword>
<evidence type="ECO:0000256" key="5">
    <source>
        <dbReference type="SAM" id="MobiDB-lite"/>
    </source>
</evidence>
<feature type="compositionally biased region" description="Low complexity" evidence="5">
    <location>
        <begin position="55"/>
        <end position="64"/>
    </location>
</feature>
<keyword evidence="1" id="KW-0479">Metal-binding</keyword>
<dbReference type="GeneID" id="31009248"/>
<dbReference type="InterPro" id="IPR011333">
    <property type="entry name" value="SKP1/BTB/POZ_sf"/>
</dbReference>
<dbReference type="PROSITE" id="PS00518">
    <property type="entry name" value="ZF_RING_1"/>
    <property type="match status" value="1"/>
</dbReference>
<dbReference type="RefSeq" id="XP_020115362.1">
    <property type="nucleotide sequence ID" value="XM_020265418.1"/>
</dbReference>
<dbReference type="Proteomes" id="UP000214365">
    <property type="component" value="Unassembled WGS sequence"/>
</dbReference>
<accession>A0A1Q5Q6G5</accession>
<proteinExistence type="predicted"/>
<protein>
    <recommendedName>
        <fullName evidence="8">RING-type domain-containing protein</fullName>
    </recommendedName>
</protein>
<evidence type="ECO:0000256" key="4">
    <source>
        <dbReference type="SAM" id="Coils"/>
    </source>
</evidence>
<dbReference type="Gene3D" id="3.30.40.10">
    <property type="entry name" value="Zinc/RING finger domain, C3HC4 (zinc finger)"/>
    <property type="match status" value="1"/>
</dbReference>
<feature type="compositionally biased region" description="Polar residues" evidence="5">
    <location>
        <begin position="323"/>
        <end position="338"/>
    </location>
</feature>
<dbReference type="AlphaFoldDB" id="A0A1Q5Q6G5"/>
<reference evidence="6 7" key="1">
    <citation type="submission" date="2015-06" db="EMBL/GenBank/DDBJ databases">
        <title>Talaromyces atroroseus IBT 11181 draft genome.</title>
        <authorList>
            <person name="Rasmussen K.B."/>
            <person name="Rasmussen S."/>
            <person name="Petersen B."/>
            <person name="Sicheritz-Ponten T."/>
            <person name="Mortensen U.H."/>
            <person name="Thrane U."/>
        </authorList>
    </citation>
    <scope>NUCLEOTIDE SEQUENCE [LARGE SCALE GENOMIC DNA]</scope>
    <source>
        <strain evidence="6 7">IBT 11181</strain>
    </source>
</reference>
<name>A0A1Q5Q6G5_TALAT</name>
<dbReference type="EMBL" id="LFMY01000026">
    <property type="protein sequence ID" value="OKL55241.1"/>
    <property type="molecule type" value="Genomic_DNA"/>
</dbReference>
<keyword evidence="2" id="KW-0863">Zinc-finger</keyword>
<feature type="region of interest" description="Disordered" evidence="5">
    <location>
        <begin position="322"/>
        <end position="345"/>
    </location>
</feature>
<dbReference type="PANTHER" id="PTHR47843">
    <property type="entry name" value="BTB DOMAIN-CONTAINING PROTEIN-RELATED"/>
    <property type="match status" value="1"/>
</dbReference>
<keyword evidence="4" id="KW-0175">Coiled coil</keyword>
<sequence>METQQPPTPAQIDNWHTLGFIYAVEEGIRTDTPADISLESPTIPFDEDSPPDQPPSELLPSSQEAGHAASSPAPVVEINADEEDDPTRCPNHAISEPLLRKRKREDVDGVDFRSKLKNLVKEVLEPYEALEKEKRQWEKDKEMLQAQIQFLQRKLDERKPRNILKCALCHRTFNEEWKFLGCGHTLCQNCVDDIKSKHSLFEYPCPYATSVRKYGHPSYGQNGHLVMVIGLMHEWRKTHQIIRSSQFIFLVGNERTRLSIHAGIVQAISDPLRALIDNGHMTESITGFATLDDVEEETFIGFCEYAYTGKYVTPELRLGQDPEITSDSGLAKNDTNGVSVEKSEEPVIEDAELDRTHDLDWGLSSARKSKKKKKSAFYYEIEENQLEESPGQITIIYPYEQLWERFRLLKFDSGPASFSPNPDILFHAKLYVFATKYLIEPLRQQCLRSIHRDLSSFSLNRNNRSLILDLLDFTYAHTGRFEVGGRSTLRDIVIHYVACEIRTLADDEKLIELLDSNAEIGSDLVMKLVT</sequence>
<dbReference type="STRING" id="1441469.A0A1Q5Q6G5"/>
<evidence type="ECO:0008006" key="8">
    <source>
        <dbReference type="Google" id="ProtNLM"/>
    </source>
</evidence>
<dbReference type="Gene3D" id="3.30.710.10">
    <property type="entry name" value="Potassium Channel Kv1.1, Chain A"/>
    <property type="match status" value="1"/>
</dbReference>
<feature type="coiled-coil region" evidence="4">
    <location>
        <begin position="127"/>
        <end position="154"/>
    </location>
</feature>
<organism evidence="6 7">
    <name type="scientific">Talaromyces atroroseus</name>
    <dbReference type="NCBI Taxonomy" id="1441469"/>
    <lineage>
        <taxon>Eukaryota</taxon>
        <taxon>Fungi</taxon>
        <taxon>Dikarya</taxon>
        <taxon>Ascomycota</taxon>
        <taxon>Pezizomycotina</taxon>
        <taxon>Eurotiomycetes</taxon>
        <taxon>Eurotiomycetidae</taxon>
        <taxon>Eurotiales</taxon>
        <taxon>Trichocomaceae</taxon>
        <taxon>Talaromyces</taxon>
        <taxon>Talaromyces sect. Trachyspermi</taxon>
    </lineage>
</organism>
<dbReference type="SUPFAM" id="SSF57850">
    <property type="entry name" value="RING/U-box"/>
    <property type="match status" value="1"/>
</dbReference>
<dbReference type="OrthoDB" id="9997739at2759"/>
<evidence type="ECO:0000313" key="6">
    <source>
        <dbReference type="EMBL" id="OKL55241.1"/>
    </source>
</evidence>
<dbReference type="GO" id="GO:0008270">
    <property type="term" value="F:zinc ion binding"/>
    <property type="evidence" value="ECO:0007669"/>
    <property type="project" value="UniProtKB-KW"/>
</dbReference>
<evidence type="ECO:0000256" key="2">
    <source>
        <dbReference type="ARBA" id="ARBA00022771"/>
    </source>
</evidence>
<dbReference type="InterPro" id="IPR017907">
    <property type="entry name" value="Znf_RING_CS"/>
</dbReference>
<comment type="caution">
    <text evidence="6">The sequence shown here is derived from an EMBL/GenBank/DDBJ whole genome shotgun (WGS) entry which is preliminary data.</text>
</comment>